<accession>A0A834SZV2</accession>
<comment type="caution">
    <text evidence="1">The sequence shown here is derived from an EMBL/GenBank/DDBJ whole genome shotgun (WGS) entry which is preliminary data.</text>
</comment>
<evidence type="ECO:0000313" key="2">
    <source>
        <dbReference type="Proteomes" id="UP000634136"/>
    </source>
</evidence>
<reference evidence="1" key="1">
    <citation type="submission" date="2020-09" db="EMBL/GenBank/DDBJ databases">
        <title>Genome-Enabled Discovery of Anthraquinone Biosynthesis in Senna tora.</title>
        <authorList>
            <person name="Kang S.-H."/>
            <person name="Pandey R.P."/>
            <person name="Lee C.-M."/>
            <person name="Sim J.-S."/>
            <person name="Jeong J.-T."/>
            <person name="Choi B.-S."/>
            <person name="Jung M."/>
            <person name="Ginzburg D."/>
            <person name="Zhao K."/>
            <person name="Won S.Y."/>
            <person name="Oh T.-J."/>
            <person name="Yu Y."/>
            <person name="Kim N.-H."/>
            <person name="Lee O.R."/>
            <person name="Lee T.-H."/>
            <person name="Bashyal P."/>
            <person name="Kim T.-S."/>
            <person name="Lee W.-H."/>
            <person name="Kawkins C."/>
            <person name="Kim C.-K."/>
            <person name="Kim J.S."/>
            <person name="Ahn B.O."/>
            <person name="Rhee S.Y."/>
            <person name="Sohng J.K."/>
        </authorList>
    </citation>
    <scope>NUCLEOTIDE SEQUENCE</scope>
    <source>
        <tissue evidence="1">Leaf</tissue>
    </source>
</reference>
<sequence length="64" mass="7377">MGDISIKAHHHTIVPPLHTYFIEVHLPLIDRLVSLNPVQHPLMVHMFDTVRYIDQITILTLADV</sequence>
<keyword evidence="2" id="KW-1185">Reference proteome</keyword>
<proteinExistence type="predicted"/>
<gene>
    <name evidence="1" type="ORF">G2W53_034180</name>
</gene>
<name>A0A834SZV2_9FABA</name>
<protein>
    <submittedName>
        <fullName evidence="1">Uncharacterized protein</fullName>
    </submittedName>
</protein>
<dbReference type="AlphaFoldDB" id="A0A834SZV2"/>
<dbReference type="Proteomes" id="UP000634136">
    <property type="component" value="Unassembled WGS sequence"/>
</dbReference>
<organism evidence="1 2">
    <name type="scientific">Senna tora</name>
    <dbReference type="NCBI Taxonomy" id="362788"/>
    <lineage>
        <taxon>Eukaryota</taxon>
        <taxon>Viridiplantae</taxon>
        <taxon>Streptophyta</taxon>
        <taxon>Embryophyta</taxon>
        <taxon>Tracheophyta</taxon>
        <taxon>Spermatophyta</taxon>
        <taxon>Magnoliopsida</taxon>
        <taxon>eudicotyledons</taxon>
        <taxon>Gunneridae</taxon>
        <taxon>Pentapetalae</taxon>
        <taxon>rosids</taxon>
        <taxon>fabids</taxon>
        <taxon>Fabales</taxon>
        <taxon>Fabaceae</taxon>
        <taxon>Caesalpinioideae</taxon>
        <taxon>Cassia clade</taxon>
        <taxon>Senna</taxon>
    </lineage>
</organism>
<dbReference type="EMBL" id="JAAIUW010000010">
    <property type="protein sequence ID" value="KAF7813204.1"/>
    <property type="molecule type" value="Genomic_DNA"/>
</dbReference>
<evidence type="ECO:0000313" key="1">
    <source>
        <dbReference type="EMBL" id="KAF7813204.1"/>
    </source>
</evidence>